<comment type="similarity">
    <text evidence="2">Belongs to the SusD family.</text>
</comment>
<evidence type="ECO:0000256" key="3">
    <source>
        <dbReference type="ARBA" id="ARBA00022729"/>
    </source>
</evidence>
<sequence>MNNINYIYRYISCILLSSVLFSCVDQLDKSPLDSFDNATFWSNEGNAELALTGVYRGGIVQNGTSVNPSNWWAYDGLLFMEFASDNAYDRRGDNSAFHRLSNGTLTSSINILNSYWSSSYKNIANCNFFLENVDQVPMDDLKKERMKSEVRFLRAAQYYYMSQFWGSVPLVEKTLSPAEANSVKKASKAEIVAFVMKEFGEIVDYLPSHAGLPSAQRGRVTQQTVLAFTGRLQLSEKKFSEAAKTYAEIIEMGENIIDPDYAGLFLKTNENSDEIIFSTQYIDNLAANGMLQHFFPAIAGGWHLFNPLGSMVEAYDFTDGSKFSFDSPQYDPKNVSKNRDPRLKASVLFDGSTFKGTYVTHPDSSSSPDQLGAGKQTTQTGFGLKKFADESFSGNLTNYGGNLPIIRYAEILLSYLEAKLEAGQAITQADLDQTINKVRARASVGMPAITTTDPSALREILRKERRVELAFEGIRYWDLLRWDIAKEVLNADFYGASFPGAKKQRLKGGQADSKSRWYVTSRKFRDGVDNTWPIPQSEVNINPSLE</sequence>
<keyword evidence="9" id="KW-1185">Reference proteome</keyword>
<dbReference type="STRING" id="237018.SAMN04489723_107107"/>
<dbReference type="Gene3D" id="1.25.40.390">
    <property type="match status" value="1"/>
</dbReference>
<protein>
    <submittedName>
        <fullName evidence="8">Starch-binding associating with outer membrane</fullName>
    </submittedName>
</protein>
<organism evidence="8 9">
    <name type="scientific">Algoriphagus aquimarinus</name>
    <dbReference type="NCBI Taxonomy" id="237018"/>
    <lineage>
        <taxon>Bacteria</taxon>
        <taxon>Pseudomonadati</taxon>
        <taxon>Bacteroidota</taxon>
        <taxon>Cytophagia</taxon>
        <taxon>Cytophagales</taxon>
        <taxon>Cyclobacteriaceae</taxon>
        <taxon>Algoriphagus</taxon>
    </lineage>
</organism>
<comment type="subcellular location">
    <subcellularLocation>
        <location evidence="1">Cell outer membrane</location>
    </subcellularLocation>
</comment>
<dbReference type="RefSeq" id="WP_092897299.1">
    <property type="nucleotide sequence ID" value="NZ_FOKK01000007.1"/>
</dbReference>
<evidence type="ECO:0000259" key="7">
    <source>
        <dbReference type="Pfam" id="PF14322"/>
    </source>
</evidence>
<evidence type="ECO:0000256" key="4">
    <source>
        <dbReference type="ARBA" id="ARBA00023136"/>
    </source>
</evidence>
<dbReference type="InterPro" id="IPR033985">
    <property type="entry name" value="SusD-like_N"/>
</dbReference>
<dbReference type="AlphaFoldDB" id="A0A1I1A5U2"/>
<dbReference type="OrthoDB" id="621018at2"/>
<feature type="domain" description="RagB/SusD" evidence="6">
    <location>
        <begin position="274"/>
        <end position="545"/>
    </location>
</feature>
<evidence type="ECO:0000256" key="2">
    <source>
        <dbReference type="ARBA" id="ARBA00006275"/>
    </source>
</evidence>
<proteinExistence type="inferred from homology"/>
<feature type="domain" description="SusD-like N-terminal" evidence="7">
    <location>
        <begin position="105"/>
        <end position="232"/>
    </location>
</feature>
<dbReference type="EMBL" id="FOKK01000007">
    <property type="protein sequence ID" value="SFB31783.1"/>
    <property type="molecule type" value="Genomic_DNA"/>
</dbReference>
<evidence type="ECO:0000256" key="5">
    <source>
        <dbReference type="ARBA" id="ARBA00023237"/>
    </source>
</evidence>
<dbReference type="InterPro" id="IPR011990">
    <property type="entry name" value="TPR-like_helical_dom_sf"/>
</dbReference>
<gene>
    <name evidence="8" type="ORF">SAMN04489723_107107</name>
</gene>
<accession>A0A1I1A5U2</accession>
<dbReference type="SUPFAM" id="SSF48452">
    <property type="entry name" value="TPR-like"/>
    <property type="match status" value="1"/>
</dbReference>
<dbReference type="Pfam" id="PF07980">
    <property type="entry name" value="SusD_RagB"/>
    <property type="match status" value="1"/>
</dbReference>
<evidence type="ECO:0000313" key="8">
    <source>
        <dbReference type="EMBL" id="SFB31783.1"/>
    </source>
</evidence>
<dbReference type="Pfam" id="PF14322">
    <property type="entry name" value="SusD-like_3"/>
    <property type="match status" value="1"/>
</dbReference>
<evidence type="ECO:0000259" key="6">
    <source>
        <dbReference type="Pfam" id="PF07980"/>
    </source>
</evidence>
<evidence type="ECO:0000313" key="9">
    <source>
        <dbReference type="Proteomes" id="UP000198790"/>
    </source>
</evidence>
<keyword evidence="3" id="KW-0732">Signal</keyword>
<dbReference type="InterPro" id="IPR012944">
    <property type="entry name" value="SusD_RagB_dom"/>
</dbReference>
<dbReference type="Proteomes" id="UP000198790">
    <property type="component" value="Unassembled WGS sequence"/>
</dbReference>
<evidence type="ECO:0000256" key="1">
    <source>
        <dbReference type="ARBA" id="ARBA00004442"/>
    </source>
</evidence>
<dbReference type="GO" id="GO:0009279">
    <property type="term" value="C:cell outer membrane"/>
    <property type="evidence" value="ECO:0007669"/>
    <property type="project" value="UniProtKB-SubCell"/>
</dbReference>
<keyword evidence="5" id="KW-0998">Cell outer membrane</keyword>
<dbReference type="CDD" id="cd08977">
    <property type="entry name" value="SusD"/>
    <property type="match status" value="1"/>
</dbReference>
<keyword evidence="4" id="KW-0472">Membrane</keyword>
<name>A0A1I1A5U2_9BACT</name>
<reference evidence="8 9" key="1">
    <citation type="submission" date="2016-10" db="EMBL/GenBank/DDBJ databases">
        <authorList>
            <person name="de Groot N.N."/>
        </authorList>
    </citation>
    <scope>NUCLEOTIDE SEQUENCE [LARGE SCALE GENOMIC DNA]</scope>
    <source>
        <strain evidence="8 9">DSM 23399</strain>
    </source>
</reference>